<name>A0A318TXM5_9BACL</name>
<organism evidence="1 2">
    <name type="scientific">Ureibacillus chungkukjangi</name>
    <dbReference type="NCBI Taxonomy" id="1202712"/>
    <lineage>
        <taxon>Bacteria</taxon>
        <taxon>Bacillati</taxon>
        <taxon>Bacillota</taxon>
        <taxon>Bacilli</taxon>
        <taxon>Bacillales</taxon>
        <taxon>Caryophanaceae</taxon>
        <taxon>Ureibacillus</taxon>
    </lineage>
</organism>
<dbReference type="EMBL" id="QJTJ01000007">
    <property type="protein sequence ID" value="PYF06775.1"/>
    <property type="molecule type" value="Genomic_DNA"/>
</dbReference>
<keyword evidence="2" id="KW-1185">Reference proteome</keyword>
<dbReference type="Proteomes" id="UP000247416">
    <property type="component" value="Unassembled WGS sequence"/>
</dbReference>
<evidence type="ECO:0000313" key="1">
    <source>
        <dbReference type="EMBL" id="PYF06775.1"/>
    </source>
</evidence>
<gene>
    <name evidence="1" type="ORF">BJ095_1077</name>
</gene>
<evidence type="ECO:0000313" key="2">
    <source>
        <dbReference type="Proteomes" id="UP000247416"/>
    </source>
</evidence>
<reference evidence="1 2" key="1">
    <citation type="submission" date="2018-06" db="EMBL/GenBank/DDBJ databases">
        <title>Genomic Encyclopedia of Archaeal and Bacterial Type Strains, Phase II (KMG-II): from individual species to whole genera.</title>
        <authorList>
            <person name="Goeker M."/>
        </authorList>
    </citation>
    <scope>NUCLEOTIDE SEQUENCE [LARGE SCALE GENOMIC DNA]</scope>
    <source>
        <strain evidence="1 2">KACC 16626</strain>
    </source>
</reference>
<dbReference type="AlphaFoldDB" id="A0A318TXM5"/>
<protein>
    <recommendedName>
        <fullName evidence="3">Group-specific protein</fullName>
    </recommendedName>
</protein>
<accession>A0A318TXM5</accession>
<evidence type="ECO:0008006" key="3">
    <source>
        <dbReference type="Google" id="ProtNLM"/>
    </source>
</evidence>
<dbReference type="RefSeq" id="WP_181417984.1">
    <property type="nucleotide sequence ID" value="NZ_CP085009.1"/>
</dbReference>
<comment type="caution">
    <text evidence="1">The sequence shown here is derived from an EMBL/GenBank/DDBJ whole genome shotgun (WGS) entry which is preliminary data.</text>
</comment>
<proteinExistence type="predicted"/>
<sequence length="201" mass="23461">MKYVYHMVPKSMVGENLISLNEMKLSEPTLYENYAKKYFDHPDRPKLLAKSVPKLNCLWNDVIFLLPLHPYYIYEALNSIGSSVKKDLMFYKIPTERLLENKNAVFLYSKEKDNGPASEIPEDEVELIDIISYEECSSLPVDTYEYFKEGHKNGSQMGMFVYIPHILSLGSINVKDVERVIGVFHRKNELKMYWEILGSFK</sequence>